<reference evidence="1 2" key="1">
    <citation type="journal article" date="2019" name="Int. J. Syst. Evol. Microbiol.">
        <title>The Global Catalogue of Microorganisms (GCM) 10K type strain sequencing project: providing services to taxonomists for standard genome sequencing and annotation.</title>
        <authorList>
            <consortium name="The Broad Institute Genomics Platform"/>
            <consortium name="The Broad Institute Genome Sequencing Center for Infectious Disease"/>
            <person name="Wu L."/>
            <person name="Ma J."/>
        </authorList>
    </citation>
    <scope>NUCLEOTIDE SEQUENCE [LARGE SCALE GENOMIC DNA]</scope>
    <source>
        <strain evidence="1 2">JCM 14306</strain>
    </source>
</reference>
<dbReference type="EMBL" id="BAAANE010000004">
    <property type="protein sequence ID" value="GAA1633929.1"/>
    <property type="molecule type" value="Genomic_DNA"/>
</dbReference>
<keyword evidence="2" id="KW-1185">Reference proteome</keyword>
<name>A0ABN2F7B1_9ACTN</name>
<dbReference type="Proteomes" id="UP001501319">
    <property type="component" value="Unassembled WGS sequence"/>
</dbReference>
<gene>
    <name evidence="1" type="ORF">GCM10009744_23190</name>
</gene>
<protein>
    <recommendedName>
        <fullName evidence="3">Integrase</fullName>
    </recommendedName>
</protein>
<evidence type="ECO:0008006" key="3">
    <source>
        <dbReference type="Google" id="ProtNLM"/>
    </source>
</evidence>
<accession>A0ABN2F7B1</accession>
<sequence length="73" mass="8724">MWPSSSGEQSRAIDKLPEDIMLFHSPQSLQAEIAYRQERLRRDYQRPWWFHRKPKAVAHRAPSRQAVQARHAM</sequence>
<dbReference type="RefSeq" id="WP_344111081.1">
    <property type="nucleotide sequence ID" value="NZ_BAAANE010000004.1"/>
</dbReference>
<organism evidence="1 2">
    <name type="scientific">Kribbella alba</name>
    <dbReference type="NCBI Taxonomy" id="190197"/>
    <lineage>
        <taxon>Bacteria</taxon>
        <taxon>Bacillati</taxon>
        <taxon>Actinomycetota</taxon>
        <taxon>Actinomycetes</taxon>
        <taxon>Propionibacteriales</taxon>
        <taxon>Kribbellaceae</taxon>
        <taxon>Kribbella</taxon>
    </lineage>
</organism>
<proteinExistence type="predicted"/>
<evidence type="ECO:0000313" key="1">
    <source>
        <dbReference type="EMBL" id="GAA1633929.1"/>
    </source>
</evidence>
<evidence type="ECO:0000313" key="2">
    <source>
        <dbReference type="Proteomes" id="UP001501319"/>
    </source>
</evidence>
<comment type="caution">
    <text evidence="1">The sequence shown here is derived from an EMBL/GenBank/DDBJ whole genome shotgun (WGS) entry which is preliminary data.</text>
</comment>